<keyword evidence="7" id="KW-0732">Signal</keyword>
<keyword evidence="8 11" id="KW-1133">Transmembrane helix</keyword>
<proteinExistence type="inferred from homology"/>
<evidence type="ECO:0000256" key="10">
    <source>
        <dbReference type="ARBA" id="ARBA00023180"/>
    </source>
</evidence>
<accession>A0A5A9NTY4</accession>
<comment type="subcellular location">
    <subcellularLocation>
        <location evidence="1">Cell membrane</location>
        <topology evidence="1">Multi-pass membrane protein</topology>
    </subcellularLocation>
</comment>
<evidence type="ECO:0000256" key="5">
    <source>
        <dbReference type="ARBA" id="ARBA00022541"/>
    </source>
</evidence>
<dbReference type="Proteomes" id="UP000324632">
    <property type="component" value="Chromosome 13"/>
</dbReference>
<evidence type="ECO:0000313" key="13">
    <source>
        <dbReference type="Proteomes" id="UP000324632"/>
    </source>
</evidence>
<evidence type="ECO:0000256" key="1">
    <source>
        <dbReference type="ARBA" id="ARBA00004651"/>
    </source>
</evidence>
<dbReference type="InterPro" id="IPR004031">
    <property type="entry name" value="PMP22/EMP/MP20/Claudin"/>
</dbReference>
<evidence type="ECO:0000256" key="7">
    <source>
        <dbReference type="ARBA" id="ARBA00022729"/>
    </source>
</evidence>
<organism evidence="12 13">
    <name type="scientific">Triplophysa tibetana</name>
    <dbReference type="NCBI Taxonomy" id="1572043"/>
    <lineage>
        <taxon>Eukaryota</taxon>
        <taxon>Metazoa</taxon>
        <taxon>Chordata</taxon>
        <taxon>Craniata</taxon>
        <taxon>Vertebrata</taxon>
        <taxon>Euteleostomi</taxon>
        <taxon>Actinopterygii</taxon>
        <taxon>Neopterygii</taxon>
        <taxon>Teleostei</taxon>
        <taxon>Ostariophysi</taxon>
        <taxon>Cypriniformes</taxon>
        <taxon>Nemacheilidae</taxon>
        <taxon>Triplophysa</taxon>
    </lineage>
</organism>
<keyword evidence="5" id="KW-0517">Myogenesis</keyword>
<reference evidence="12 13" key="1">
    <citation type="journal article" date="2019" name="Mol. Ecol. Resour.">
        <title>Chromosome-level genome assembly of Triplophysa tibetana, a fish adapted to the harsh high-altitude environment of the Tibetan Plateau.</title>
        <authorList>
            <person name="Yang X."/>
            <person name="Liu H."/>
            <person name="Ma Z."/>
            <person name="Zou Y."/>
            <person name="Zou M."/>
            <person name="Mao Y."/>
            <person name="Li X."/>
            <person name="Wang H."/>
            <person name="Chen T."/>
            <person name="Wang W."/>
            <person name="Yang R."/>
        </authorList>
    </citation>
    <scope>NUCLEOTIDE SEQUENCE [LARGE SCALE GENOMIC DNA]</scope>
    <source>
        <strain evidence="12">TTIB1903HZAU</strain>
        <tissue evidence="12">Muscle</tissue>
    </source>
</reference>
<dbReference type="GO" id="GO:0005886">
    <property type="term" value="C:plasma membrane"/>
    <property type="evidence" value="ECO:0007669"/>
    <property type="project" value="UniProtKB-SubCell"/>
</dbReference>
<keyword evidence="10" id="KW-0325">Glycoprotein</keyword>
<keyword evidence="6 11" id="KW-0812">Transmembrane</keyword>
<dbReference type="InterPro" id="IPR026763">
    <property type="entry name" value="TMEM182"/>
</dbReference>
<evidence type="ECO:0000256" key="3">
    <source>
        <dbReference type="ARBA" id="ARBA00014600"/>
    </source>
</evidence>
<protein>
    <recommendedName>
        <fullName evidence="3">Transmembrane protein 182</fullName>
    </recommendedName>
</protein>
<evidence type="ECO:0000256" key="8">
    <source>
        <dbReference type="ARBA" id="ARBA00022989"/>
    </source>
</evidence>
<evidence type="ECO:0000256" key="9">
    <source>
        <dbReference type="ARBA" id="ARBA00023136"/>
    </source>
</evidence>
<keyword evidence="4" id="KW-1003">Cell membrane</keyword>
<feature type="transmembrane region" description="Helical" evidence="11">
    <location>
        <begin position="127"/>
        <end position="146"/>
    </location>
</feature>
<sequence>MHLVVLQFLAGFFGALTSMFLLGSLGSDYWLLVSESCAKDDATVFRLWRATETMQDIERDGRHQSENTLLFYHEGLFWRCSYQKTSDGEQESMLAFWITNQPSQKVCTPGYLSHAPVYDFNNNPSNYATGVLILFVVLMFAVWMQVSDSLERYGLQRRQLVCSSLQLSVHYGPSFMLAPTAAFLSLLTGLFLLLISSVSRASTRITEKMMCSLREECV</sequence>
<gene>
    <name evidence="12" type="ORF">E1301_Tti018403</name>
</gene>
<evidence type="ECO:0000256" key="4">
    <source>
        <dbReference type="ARBA" id="ARBA00022475"/>
    </source>
</evidence>
<keyword evidence="13" id="KW-1185">Reference proteome</keyword>
<name>A0A5A9NTY4_9TELE</name>
<keyword evidence="9 11" id="KW-0472">Membrane</keyword>
<dbReference type="PANTHER" id="PTHR32012">
    <property type="entry name" value="TRANSMEMBRANE PROTEIN 182-RELATED"/>
    <property type="match status" value="1"/>
</dbReference>
<evidence type="ECO:0000313" key="12">
    <source>
        <dbReference type="EMBL" id="KAA0713200.1"/>
    </source>
</evidence>
<dbReference type="Pfam" id="PF13903">
    <property type="entry name" value="Claudin_2"/>
    <property type="match status" value="1"/>
</dbReference>
<dbReference type="EMBL" id="SOYY01000013">
    <property type="protein sequence ID" value="KAA0713200.1"/>
    <property type="molecule type" value="Genomic_DNA"/>
</dbReference>
<feature type="transmembrane region" description="Helical" evidence="11">
    <location>
        <begin position="6"/>
        <end position="25"/>
    </location>
</feature>
<evidence type="ECO:0000256" key="2">
    <source>
        <dbReference type="ARBA" id="ARBA00006418"/>
    </source>
</evidence>
<comment type="caution">
    <text evidence="12">The sequence shown here is derived from an EMBL/GenBank/DDBJ whole genome shotgun (WGS) entry which is preliminary data.</text>
</comment>
<dbReference type="Gene3D" id="1.20.140.150">
    <property type="match status" value="2"/>
</dbReference>
<feature type="transmembrane region" description="Helical" evidence="11">
    <location>
        <begin position="175"/>
        <end position="195"/>
    </location>
</feature>
<evidence type="ECO:0000256" key="6">
    <source>
        <dbReference type="ARBA" id="ARBA00022692"/>
    </source>
</evidence>
<dbReference type="AlphaFoldDB" id="A0A5A9NTY4"/>
<evidence type="ECO:0000256" key="11">
    <source>
        <dbReference type="SAM" id="Phobius"/>
    </source>
</evidence>
<dbReference type="GO" id="GO:0007517">
    <property type="term" value="P:muscle organ development"/>
    <property type="evidence" value="ECO:0007669"/>
    <property type="project" value="UniProtKB-KW"/>
</dbReference>
<dbReference type="PANTHER" id="PTHR32012:SF0">
    <property type="entry name" value="TRANSMEMBRANE PROTEIN 182"/>
    <property type="match status" value="1"/>
</dbReference>
<comment type="similarity">
    <text evidence="2">Belongs to the TMEM182 family.</text>
</comment>